<dbReference type="GO" id="GO:0005886">
    <property type="term" value="C:plasma membrane"/>
    <property type="evidence" value="ECO:0007669"/>
    <property type="project" value="UniProtKB-SubCell"/>
</dbReference>
<dbReference type="EMBL" id="PYVF01000013">
    <property type="protein sequence ID" value="PTB89590.1"/>
    <property type="molecule type" value="Genomic_DNA"/>
</dbReference>
<evidence type="ECO:0000259" key="7">
    <source>
        <dbReference type="Pfam" id="PF00892"/>
    </source>
</evidence>
<dbReference type="Pfam" id="PF00892">
    <property type="entry name" value="EamA"/>
    <property type="match status" value="2"/>
</dbReference>
<evidence type="ECO:0000313" key="11">
    <source>
        <dbReference type="Proteomes" id="UP000242087"/>
    </source>
</evidence>
<organism evidence="9 11">
    <name type="scientific">Pseudidiomarina aestuarii</name>
    <dbReference type="NCBI Taxonomy" id="624146"/>
    <lineage>
        <taxon>Bacteria</taxon>
        <taxon>Pseudomonadati</taxon>
        <taxon>Pseudomonadota</taxon>
        <taxon>Gammaproteobacteria</taxon>
        <taxon>Alteromonadales</taxon>
        <taxon>Idiomarinaceae</taxon>
        <taxon>Pseudidiomarina</taxon>
    </lineage>
</organism>
<dbReference type="InterPro" id="IPR000620">
    <property type="entry name" value="EamA_dom"/>
</dbReference>
<dbReference type="EMBL" id="PYVG01000018">
    <property type="protein sequence ID" value="PTB89233.1"/>
    <property type="molecule type" value="Genomic_DNA"/>
</dbReference>
<feature type="transmembrane region" description="Helical" evidence="6">
    <location>
        <begin position="99"/>
        <end position="121"/>
    </location>
</feature>
<feature type="transmembrane region" description="Helical" evidence="6">
    <location>
        <begin position="127"/>
        <end position="146"/>
    </location>
</feature>
<keyword evidence="2" id="KW-1003">Cell membrane</keyword>
<evidence type="ECO:0000256" key="3">
    <source>
        <dbReference type="ARBA" id="ARBA00022692"/>
    </source>
</evidence>
<dbReference type="AlphaFoldDB" id="A0A2T4CV70"/>
<feature type="domain" description="EamA" evidence="7">
    <location>
        <begin position="34"/>
        <end position="168"/>
    </location>
</feature>
<comment type="caution">
    <text evidence="9">The sequence shown here is derived from an EMBL/GenBank/DDBJ whole genome shotgun (WGS) entry which is preliminary data.</text>
</comment>
<proteinExistence type="predicted"/>
<keyword evidence="3 6" id="KW-0812">Transmembrane</keyword>
<protein>
    <submittedName>
        <fullName evidence="9">EamA family transporter</fullName>
    </submittedName>
</protein>
<evidence type="ECO:0000256" key="5">
    <source>
        <dbReference type="ARBA" id="ARBA00023136"/>
    </source>
</evidence>
<feature type="transmembrane region" description="Helical" evidence="6">
    <location>
        <begin position="153"/>
        <end position="173"/>
    </location>
</feature>
<dbReference type="SUPFAM" id="SSF103481">
    <property type="entry name" value="Multidrug resistance efflux transporter EmrE"/>
    <property type="match status" value="2"/>
</dbReference>
<dbReference type="Proteomes" id="UP000241514">
    <property type="component" value="Unassembled WGS sequence"/>
</dbReference>
<sequence length="321" mass="35580">MTEPNNDVDLAVATAAIPPTDQVTKVAPNQARAVKYALSAVLLWSTVATAFKLALDYLTPIQLLTIAALVSVATFAVIISWQGRWQEALQIGGKRYQFYIFQGFINPFAYYLVLFSAYNALPAQQAQAINYSWAITMALLAVPILKQKLSRRALLAMLIAYVGVIFIATGGRWDFQQTNWVGIGLALASTLLWAGYWLSNIHNQDKPIPALFWCFAFGSGWLLITQWVWVSDPWQGYVDLPLAGWLGGVYVGLFEMGITFLVWLTAMRSAENAGRISSLVFLSPFISLLLIYFILGETIHYTTVIGLLLIIIGLSLQGERT</sequence>
<name>A0A2T4CV70_9GAMM</name>
<dbReference type="Proteomes" id="UP000242087">
    <property type="component" value="Unassembled WGS sequence"/>
</dbReference>
<dbReference type="PANTHER" id="PTHR32322">
    <property type="entry name" value="INNER MEMBRANE TRANSPORTER"/>
    <property type="match status" value="1"/>
</dbReference>
<evidence type="ECO:0000256" key="6">
    <source>
        <dbReference type="SAM" id="Phobius"/>
    </source>
</evidence>
<accession>A0A2T4CV70</accession>
<feature type="transmembrane region" description="Helical" evidence="6">
    <location>
        <begin position="179"/>
        <end position="198"/>
    </location>
</feature>
<dbReference type="InterPro" id="IPR050638">
    <property type="entry name" value="AA-Vitamin_Transporters"/>
</dbReference>
<evidence type="ECO:0000313" key="9">
    <source>
        <dbReference type="EMBL" id="PTB89590.1"/>
    </source>
</evidence>
<dbReference type="PANTHER" id="PTHR32322:SF18">
    <property type="entry name" value="S-ADENOSYLMETHIONINE_S-ADENOSYLHOMOCYSTEINE TRANSPORTER"/>
    <property type="match status" value="1"/>
</dbReference>
<reference evidence="10 11" key="1">
    <citation type="submission" date="2018-03" db="EMBL/GenBank/DDBJ databases">
        <title>Cross-interface Injection: A General Nanoliter Liquid Handling Method Applied to Single Cells Genome Amplification Automated Nanoliter Liquid Handling Applied to Single Cell Multiple Displacement Amplification.</title>
        <authorList>
            <person name="Yun J."/>
            <person name="Xu P."/>
            <person name="Xu J."/>
            <person name="Dai X."/>
            <person name="Wang Y."/>
            <person name="Zheng X."/>
            <person name="Cao C."/>
            <person name="Yi Q."/>
            <person name="Zhu Y."/>
            <person name="Wang L."/>
            <person name="Dong Z."/>
            <person name="Huang Y."/>
            <person name="Huang L."/>
            <person name="Du W."/>
        </authorList>
    </citation>
    <scope>NUCLEOTIDE SEQUENCE [LARGE SCALE GENOMIC DNA]</scope>
    <source>
        <strain evidence="9 11">A12-4</strain>
        <strain evidence="8 10">A9-4</strain>
    </source>
</reference>
<comment type="subcellular location">
    <subcellularLocation>
        <location evidence="1">Cell membrane</location>
        <topology evidence="1">Multi-pass membrane protein</topology>
    </subcellularLocation>
</comment>
<dbReference type="InterPro" id="IPR037185">
    <property type="entry name" value="EmrE-like"/>
</dbReference>
<keyword evidence="5 6" id="KW-0472">Membrane</keyword>
<evidence type="ECO:0000313" key="8">
    <source>
        <dbReference type="EMBL" id="PTB89233.1"/>
    </source>
</evidence>
<evidence type="ECO:0000313" key="10">
    <source>
        <dbReference type="Proteomes" id="UP000241514"/>
    </source>
</evidence>
<keyword evidence="4 6" id="KW-1133">Transmembrane helix</keyword>
<feature type="domain" description="EamA" evidence="7">
    <location>
        <begin position="181"/>
        <end position="316"/>
    </location>
</feature>
<feature type="transmembrane region" description="Helical" evidence="6">
    <location>
        <begin position="210"/>
        <end position="230"/>
    </location>
</feature>
<gene>
    <name evidence="9" type="ORF">C9927_01665</name>
    <name evidence="8" type="ORF">C9928_04260</name>
</gene>
<evidence type="ECO:0000256" key="4">
    <source>
        <dbReference type="ARBA" id="ARBA00022989"/>
    </source>
</evidence>
<feature type="transmembrane region" description="Helical" evidence="6">
    <location>
        <begin position="276"/>
        <end position="295"/>
    </location>
</feature>
<evidence type="ECO:0000256" key="1">
    <source>
        <dbReference type="ARBA" id="ARBA00004651"/>
    </source>
</evidence>
<feature type="transmembrane region" description="Helical" evidence="6">
    <location>
        <begin position="61"/>
        <end position="79"/>
    </location>
</feature>
<feature type="transmembrane region" description="Helical" evidence="6">
    <location>
        <begin position="301"/>
        <end position="318"/>
    </location>
</feature>
<evidence type="ECO:0000256" key="2">
    <source>
        <dbReference type="ARBA" id="ARBA00022475"/>
    </source>
</evidence>
<feature type="transmembrane region" description="Helical" evidence="6">
    <location>
        <begin position="242"/>
        <end position="264"/>
    </location>
</feature>